<evidence type="ECO:0000256" key="2">
    <source>
        <dbReference type="ARBA" id="ARBA00022490"/>
    </source>
</evidence>
<protein>
    <recommendedName>
        <fullName evidence="8">NACHT domain-containing protein</fullName>
    </recommendedName>
</protein>
<dbReference type="EMBL" id="JBBPFD010000007">
    <property type="protein sequence ID" value="KAK7919516.1"/>
    <property type="molecule type" value="Genomic_DNA"/>
</dbReference>
<dbReference type="PROSITE" id="PS50837">
    <property type="entry name" value="NACHT"/>
    <property type="match status" value="1"/>
</dbReference>
<dbReference type="SMART" id="SM00589">
    <property type="entry name" value="PRY"/>
    <property type="match status" value="1"/>
</dbReference>
<dbReference type="InterPro" id="IPR029058">
    <property type="entry name" value="AB_hydrolase_fold"/>
</dbReference>
<dbReference type="InterPro" id="IPR013320">
    <property type="entry name" value="ConA-like_dom_sf"/>
</dbReference>
<sequence length="1127" mass="127038">MQNQERPLILVHPIEGTVSMFNALASELGVPCYGLQCTKVAYKLPSKRAGKPMGSQWAKHGQSRHNLPHMKRKTPLAKEMHTDIMEEQQDTPDAAARGVSACSDRSMSHPIAFQKQLAATGPGDASKDLNRESYSEVQQDSLSSAGSISLKSDWSMEHPDEFKDNTQLLEFMSDTGINQNTSSFSNLQCSSADVIGDEWKSERRHHSHVLKKLKVRIETFVESELNNLDKIVNEDLEQITGQEDDEDIESIREAVLHLSIYFLRKMKQDDLAHGLLSRTKTLKCMSKLKSNLKRRFQQVFEGISRAGHQTELSQIYTDLWITEGDNVIEEHEVRQIQTDARKYRYKSVKCENMFCGEQSVRMLTKGVAGIGKTLCVHKVVLDWIEHKAHRNIRFMFPFSFRELNGLRDKSFSLVDFVQHFFQEIKEPGICSFDDNRVVFIFDGLDESRLNLDFKNCPSLTDITQSVPLNVLLVNLISGKLLPLAQLWITTRPAAANQIPPECVTMVTEVRGFTDDQKELYFKKRFKDEQATVIINHTKTNRSLHNMCYIPIFCWILSTVVKHALETGFESKLPNTLTQMYIHLLVVQSKVKNRKYDGLSEMDSPWTPQTRKMVQSLGKLAFEQLQKGNLIFYESTCVSVAWTLKLSLPNGHLDLFLRFLLGLSIQSNQTLLQGLTNNHQASSHSSRKAATYVKDKINQGLESDKTINLFQCLNELGDLSLLEEVQRFLNSGNLSGERLSSVQWSALVFILLSDTHEVFELRKFSCSEEAFYRLLPVIKVSTNASLSGCTLSDHCCKNLSKVLRSESCLVEKLDLSYTGLQNSGLSSLTGALRNLKVLRLRGCKLTEDSCTVLCGLLCTLTLLDVSDNCLKNQGVMLLSEGLQNSCTVTTLRMNNCDLTSRCCEELSKVLQCHTSVLRDLDLSNNQLQDSGIEFLCGGLVSPRCSLEILRLSGCLLTEKGFNLLGNAIDSSRLADLDLRYNHPGNSGLHILSSAKGRLTSSLQNLRAEHGGASRLIPGLKKYACELTMDLNTAHRRLMWYENNSVTEGDADRTPNQEEADYFDTWYQVMCSESLTGRCYFEVKWRGLVSIAMTYKSIERKGSHSMLGGNRDSWALDCSLSPTVHGIMM</sequence>
<dbReference type="GO" id="GO:0005524">
    <property type="term" value="F:ATP binding"/>
    <property type="evidence" value="ECO:0007669"/>
    <property type="project" value="UniProtKB-KW"/>
</dbReference>
<dbReference type="InterPro" id="IPR032675">
    <property type="entry name" value="LRR_dom_sf"/>
</dbReference>
<dbReference type="InterPro" id="IPR027417">
    <property type="entry name" value="P-loop_NTPase"/>
</dbReference>
<dbReference type="FunFam" id="3.40.50.300:FF:001524">
    <property type="entry name" value="Si:dkey-126g1.7"/>
    <property type="match status" value="1"/>
</dbReference>
<keyword evidence="2" id="KW-0963">Cytoplasm</keyword>
<name>A0AAW0PE12_9GOBI</name>
<evidence type="ECO:0000256" key="3">
    <source>
        <dbReference type="ARBA" id="ARBA00022614"/>
    </source>
</evidence>
<dbReference type="InterPro" id="IPR043136">
    <property type="entry name" value="B30.2/SPRY_sf"/>
</dbReference>
<evidence type="ECO:0000256" key="7">
    <source>
        <dbReference type="SAM" id="MobiDB-lite"/>
    </source>
</evidence>
<keyword evidence="10" id="KW-1185">Reference proteome</keyword>
<dbReference type="Gene3D" id="3.80.10.10">
    <property type="entry name" value="Ribonuclease Inhibitor"/>
    <property type="match status" value="2"/>
</dbReference>
<proteinExistence type="predicted"/>
<accession>A0AAW0PE12</accession>
<comment type="caution">
    <text evidence="9">The sequence shown here is derived from an EMBL/GenBank/DDBJ whole genome shotgun (WGS) entry which is preliminary data.</text>
</comment>
<dbReference type="Gene3D" id="2.60.120.920">
    <property type="match status" value="1"/>
</dbReference>
<dbReference type="InterPro" id="IPR001611">
    <property type="entry name" value="Leu-rich_rpt"/>
</dbReference>
<dbReference type="InterPro" id="IPR041075">
    <property type="entry name" value="NOD1/2_WH"/>
</dbReference>
<reference evidence="10" key="1">
    <citation type="submission" date="2024-04" db="EMBL/GenBank/DDBJ databases">
        <title>Salinicola lusitanus LLJ914,a marine bacterium isolated from the Okinawa Trough.</title>
        <authorList>
            <person name="Li J."/>
        </authorList>
    </citation>
    <scope>NUCLEOTIDE SEQUENCE [LARGE SCALE GENOMIC DNA]</scope>
</reference>
<organism evidence="9 10">
    <name type="scientific">Mugilogobius chulae</name>
    <name type="common">yellowstripe goby</name>
    <dbReference type="NCBI Taxonomy" id="88201"/>
    <lineage>
        <taxon>Eukaryota</taxon>
        <taxon>Metazoa</taxon>
        <taxon>Chordata</taxon>
        <taxon>Craniata</taxon>
        <taxon>Vertebrata</taxon>
        <taxon>Euteleostomi</taxon>
        <taxon>Actinopterygii</taxon>
        <taxon>Neopterygii</taxon>
        <taxon>Teleostei</taxon>
        <taxon>Neoteleostei</taxon>
        <taxon>Acanthomorphata</taxon>
        <taxon>Gobiaria</taxon>
        <taxon>Gobiiformes</taxon>
        <taxon>Gobioidei</taxon>
        <taxon>Gobiidae</taxon>
        <taxon>Gobionellinae</taxon>
        <taxon>Mugilogobius</taxon>
    </lineage>
</organism>
<dbReference type="InterPro" id="IPR051261">
    <property type="entry name" value="NLR"/>
</dbReference>
<keyword evidence="3" id="KW-0433">Leucine-rich repeat</keyword>
<dbReference type="SMART" id="SM01288">
    <property type="entry name" value="FISNA"/>
    <property type="match status" value="1"/>
</dbReference>
<evidence type="ECO:0000313" key="10">
    <source>
        <dbReference type="Proteomes" id="UP001460270"/>
    </source>
</evidence>
<evidence type="ECO:0000256" key="5">
    <source>
        <dbReference type="ARBA" id="ARBA00022741"/>
    </source>
</evidence>
<feature type="compositionally biased region" description="Basic and acidic residues" evidence="7">
    <location>
        <begin position="125"/>
        <end position="134"/>
    </location>
</feature>
<dbReference type="PANTHER" id="PTHR24106">
    <property type="entry name" value="NACHT, LRR AND CARD DOMAINS-CONTAINING"/>
    <property type="match status" value="1"/>
</dbReference>
<dbReference type="Pfam" id="PF14484">
    <property type="entry name" value="FISNA"/>
    <property type="match status" value="1"/>
</dbReference>
<dbReference type="Gene3D" id="3.40.50.300">
    <property type="entry name" value="P-loop containing nucleotide triphosphate hydrolases"/>
    <property type="match status" value="1"/>
</dbReference>
<feature type="region of interest" description="Disordered" evidence="7">
    <location>
        <begin position="118"/>
        <end position="146"/>
    </location>
</feature>
<dbReference type="InterPro" id="IPR029495">
    <property type="entry name" value="NACHT-assoc"/>
</dbReference>
<keyword evidence="4" id="KW-0677">Repeat</keyword>
<dbReference type="PROSITE" id="PS51450">
    <property type="entry name" value="LRR"/>
    <property type="match status" value="1"/>
</dbReference>
<gene>
    <name evidence="9" type="ORF">WMY93_010800</name>
</gene>
<dbReference type="Pfam" id="PF05729">
    <property type="entry name" value="NACHT"/>
    <property type="match status" value="1"/>
</dbReference>
<dbReference type="Pfam" id="PF17776">
    <property type="entry name" value="NLRC4_HD2"/>
    <property type="match status" value="1"/>
</dbReference>
<dbReference type="Proteomes" id="UP001460270">
    <property type="component" value="Unassembled WGS sequence"/>
</dbReference>
<dbReference type="SUPFAM" id="SSF52047">
    <property type="entry name" value="RNI-like"/>
    <property type="match status" value="1"/>
</dbReference>
<evidence type="ECO:0000313" key="9">
    <source>
        <dbReference type="EMBL" id="KAK7919516.1"/>
    </source>
</evidence>
<dbReference type="InterPro" id="IPR007111">
    <property type="entry name" value="NACHT_NTPase"/>
</dbReference>
<keyword evidence="5" id="KW-0547">Nucleotide-binding</keyword>
<evidence type="ECO:0000259" key="8">
    <source>
        <dbReference type="PROSITE" id="PS50837"/>
    </source>
</evidence>
<dbReference type="Pfam" id="PF13516">
    <property type="entry name" value="LRR_6"/>
    <property type="match status" value="3"/>
</dbReference>
<evidence type="ECO:0000256" key="4">
    <source>
        <dbReference type="ARBA" id="ARBA00022737"/>
    </source>
</evidence>
<evidence type="ECO:0000256" key="6">
    <source>
        <dbReference type="ARBA" id="ARBA00022840"/>
    </source>
</evidence>
<dbReference type="SUPFAM" id="SSF49899">
    <property type="entry name" value="Concanavalin A-like lectins/glucanases"/>
    <property type="match status" value="1"/>
</dbReference>
<dbReference type="InterPro" id="IPR041267">
    <property type="entry name" value="NLRP_HD2"/>
</dbReference>
<evidence type="ECO:0000256" key="1">
    <source>
        <dbReference type="ARBA" id="ARBA00004496"/>
    </source>
</evidence>
<dbReference type="AlphaFoldDB" id="A0AAW0PE12"/>
<keyword evidence="6" id="KW-0067">ATP-binding</keyword>
<dbReference type="Gene3D" id="3.40.50.1820">
    <property type="entry name" value="alpha/beta hydrolase"/>
    <property type="match status" value="1"/>
</dbReference>
<dbReference type="SMART" id="SM00368">
    <property type="entry name" value="LRR_RI"/>
    <property type="match status" value="5"/>
</dbReference>
<dbReference type="GO" id="GO:0005737">
    <property type="term" value="C:cytoplasm"/>
    <property type="evidence" value="ECO:0007669"/>
    <property type="project" value="UniProtKB-SubCell"/>
</dbReference>
<dbReference type="Pfam" id="PF17779">
    <property type="entry name" value="WHD_NOD2"/>
    <property type="match status" value="1"/>
</dbReference>
<comment type="subcellular location">
    <subcellularLocation>
        <location evidence="1">Cytoplasm</location>
    </subcellularLocation>
</comment>
<feature type="domain" description="NACHT" evidence="8">
    <location>
        <begin position="360"/>
        <end position="494"/>
    </location>
</feature>
<dbReference type="InterPro" id="IPR006574">
    <property type="entry name" value="PRY"/>
</dbReference>